<evidence type="ECO:0008006" key="4">
    <source>
        <dbReference type="Google" id="ProtNLM"/>
    </source>
</evidence>
<feature type="chain" id="PRO_5034241677" description="DUF4925 domain-containing protein" evidence="1">
    <location>
        <begin position="23"/>
        <end position="336"/>
    </location>
</feature>
<feature type="signal peptide" evidence="1">
    <location>
        <begin position="1"/>
        <end position="22"/>
    </location>
</feature>
<dbReference type="EMBL" id="FNVS01000002">
    <property type="protein sequence ID" value="SEF54945.1"/>
    <property type="molecule type" value="Genomic_DNA"/>
</dbReference>
<organism evidence="2 3">
    <name type="scientific">Parabacteroides chinchillae</name>
    <dbReference type="NCBI Taxonomy" id="871327"/>
    <lineage>
        <taxon>Bacteria</taxon>
        <taxon>Pseudomonadati</taxon>
        <taxon>Bacteroidota</taxon>
        <taxon>Bacteroidia</taxon>
        <taxon>Bacteroidales</taxon>
        <taxon>Tannerellaceae</taxon>
        <taxon>Parabacteroides</taxon>
    </lineage>
</organism>
<accession>A0A8G2BUG5</accession>
<evidence type="ECO:0000313" key="2">
    <source>
        <dbReference type="EMBL" id="SEF54945.1"/>
    </source>
</evidence>
<dbReference type="RefSeq" id="WP_103982474.1">
    <property type="nucleotide sequence ID" value="NZ_FNVS01000002.1"/>
</dbReference>
<dbReference type="AlphaFoldDB" id="A0A8G2BUG5"/>
<proteinExistence type="predicted"/>
<name>A0A8G2BUG5_9BACT</name>
<comment type="caution">
    <text evidence="2">The sequence shown here is derived from an EMBL/GenBank/DDBJ whole genome shotgun (WGS) entry which is preliminary data.</text>
</comment>
<evidence type="ECO:0000256" key="1">
    <source>
        <dbReference type="SAM" id="SignalP"/>
    </source>
</evidence>
<keyword evidence="3" id="KW-1185">Reference proteome</keyword>
<dbReference type="Proteomes" id="UP000236725">
    <property type="component" value="Unassembled WGS sequence"/>
</dbReference>
<protein>
    <recommendedName>
        <fullName evidence="4">DUF4925 domain-containing protein</fullName>
    </recommendedName>
</protein>
<gene>
    <name evidence="2" type="ORF">SAMN05444001_102201</name>
</gene>
<reference evidence="2 3" key="1">
    <citation type="submission" date="2016-10" db="EMBL/GenBank/DDBJ databases">
        <authorList>
            <person name="Varghese N."/>
            <person name="Submissions S."/>
        </authorList>
    </citation>
    <scope>NUCLEOTIDE SEQUENCE [LARGE SCALE GENOMIC DNA]</scope>
    <source>
        <strain evidence="2 3">DSM 29073</strain>
    </source>
</reference>
<sequence length="336" mass="36275">MKKSLLYLFTIICSLYFITACSDDEKPVTWQDISKTYTGNQLDLGTSLIGSVGSVKLEAVSADKVNLVLTDILPGENEVTLSAILMKGGESSSFPGDFIIKGMATISTGELTVNGYILKGILKLDIVREMTSSVVGNWDLTIQDGKTADVFISVKGTPLDDLLNSMGPVVGQLLAQKVEKVSVLFGENGQLVVGYKMPGSDAIDLPPAEIAPVLVNLLTWYEKDGIVYIAARKDIVDIIVALIPKLSEIDITPYLSLLELNGSFYVLPIHATIEANNARLYVTKDFVQKVWPLIKTLIPADSQYAFLLPIVDSAINSAQSIEIGLGFTTPCIIPAD</sequence>
<dbReference type="PROSITE" id="PS51257">
    <property type="entry name" value="PROKAR_LIPOPROTEIN"/>
    <property type="match status" value="1"/>
</dbReference>
<evidence type="ECO:0000313" key="3">
    <source>
        <dbReference type="Proteomes" id="UP000236725"/>
    </source>
</evidence>
<keyword evidence="1" id="KW-0732">Signal</keyword>